<comment type="caution">
    <text evidence="2">The sequence shown here is derived from an EMBL/GenBank/DDBJ whole genome shotgun (WGS) entry which is preliminary data.</text>
</comment>
<keyword evidence="1" id="KW-0175">Coiled coil</keyword>
<feature type="coiled-coil region" evidence="1">
    <location>
        <begin position="44"/>
        <end position="75"/>
    </location>
</feature>
<dbReference type="AlphaFoldDB" id="A0A553UZU1"/>
<evidence type="ECO:0000256" key="1">
    <source>
        <dbReference type="SAM" id="Coils"/>
    </source>
</evidence>
<evidence type="ECO:0000313" key="2">
    <source>
        <dbReference type="EMBL" id="TSA85733.1"/>
    </source>
</evidence>
<protein>
    <submittedName>
        <fullName evidence="2">Uncharacterized protein</fullName>
    </submittedName>
</protein>
<reference evidence="3" key="1">
    <citation type="submission" date="2019-07" db="EMBL/GenBank/DDBJ databases">
        <title>Helicobacter labacensis sp. nov., Helicobacter mehlei sp. nov. and Helicobacter vulpis sp. nov., isolated from gastric mucosa of red fox (Vulpis vulpis).</title>
        <authorList>
            <person name="Papic B."/>
        </authorList>
    </citation>
    <scope>NUCLEOTIDE SEQUENCE [LARGE SCALE GENOMIC DNA]</scope>
    <source>
        <strain evidence="3">L8b</strain>
    </source>
</reference>
<dbReference type="OrthoDB" id="5326541at2"/>
<organism evidence="2 3">
    <name type="scientific">Helicobacter mehlei</name>
    <dbReference type="NCBI Taxonomy" id="2316080"/>
    <lineage>
        <taxon>Bacteria</taxon>
        <taxon>Pseudomonadati</taxon>
        <taxon>Campylobacterota</taxon>
        <taxon>Epsilonproteobacteria</taxon>
        <taxon>Campylobacterales</taxon>
        <taxon>Helicobacteraceae</taxon>
        <taxon>Helicobacter</taxon>
    </lineage>
</organism>
<reference evidence="2 3" key="2">
    <citation type="submission" date="2019-07" db="EMBL/GenBank/DDBJ databases">
        <title>Helicobacter labacensis sp. nov., Helicobacter mehlei sp. nov. and Helicobacter vulpis sp. nov., isolated from gastric mucosa of red fox (Vulpis vulpis).</title>
        <authorList>
            <person name="Kusar D."/>
            <person name="Gruntar I."/>
            <person name="Pate M."/>
            <person name="Zajc U."/>
            <person name="Ocepek M."/>
        </authorList>
    </citation>
    <scope>NUCLEOTIDE SEQUENCE [LARGE SCALE GENOMIC DNA]</scope>
    <source>
        <strain evidence="2 3">L8b</strain>
    </source>
</reference>
<gene>
    <name evidence="2" type="ORF">FNE76_03000</name>
</gene>
<keyword evidence="3" id="KW-1185">Reference proteome</keyword>
<evidence type="ECO:0000313" key="3">
    <source>
        <dbReference type="Proteomes" id="UP000319322"/>
    </source>
</evidence>
<reference evidence="2 3" key="3">
    <citation type="submission" date="2019-07" db="EMBL/GenBank/DDBJ databases">
        <authorList>
            <person name="Papic B."/>
        </authorList>
    </citation>
    <scope>NUCLEOTIDE SEQUENCE [LARGE SCALE GENOMIC DNA]</scope>
    <source>
        <strain evidence="2 3">L8b</strain>
    </source>
</reference>
<proteinExistence type="predicted"/>
<accession>A0A553UZU1</accession>
<dbReference type="RefSeq" id="WP_120948038.1">
    <property type="nucleotide sequence ID" value="NZ_QXQP01000011.1"/>
</dbReference>
<name>A0A553UZU1_9HELI</name>
<sequence length="77" mass="8880">MHYDGSTQTLQGLEEQFLEAMDDDLGAKLSVEVFYPMCSLTNRLENLEYEINNTKQMIENRLDEARGLIKQAQNINP</sequence>
<dbReference type="EMBL" id="VKGC01000005">
    <property type="protein sequence ID" value="TSA85733.1"/>
    <property type="molecule type" value="Genomic_DNA"/>
</dbReference>
<dbReference type="Proteomes" id="UP000319322">
    <property type="component" value="Unassembled WGS sequence"/>
</dbReference>